<protein>
    <submittedName>
        <fullName evidence="4">Phosphotriesterase</fullName>
    </submittedName>
</protein>
<dbReference type="InterPro" id="IPR001559">
    <property type="entry name" value="Phosphotriesterase"/>
</dbReference>
<evidence type="ECO:0000256" key="1">
    <source>
        <dbReference type="ARBA" id="ARBA00022723"/>
    </source>
</evidence>
<proteinExistence type="inferred from homology"/>
<organism evidence="4 5">
    <name type="scientific">Lacticaseibacillus hegangensis</name>
    <dbReference type="NCBI Taxonomy" id="2486010"/>
    <lineage>
        <taxon>Bacteria</taxon>
        <taxon>Bacillati</taxon>
        <taxon>Bacillota</taxon>
        <taxon>Bacilli</taxon>
        <taxon>Lactobacillales</taxon>
        <taxon>Lactobacillaceae</taxon>
        <taxon>Lacticaseibacillus</taxon>
    </lineage>
</organism>
<dbReference type="Pfam" id="PF02126">
    <property type="entry name" value="PTE"/>
    <property type="match status" value="1"/>
</dbReference>
<sequence>MLKKGMVYAHEHIPIDLSEVKENEDCHLDEKEAVIDEFKDLYSKGVRNVIDMTNRGMGRDLPYAQEVANASGVNIVQSTGYYQDAFMPIEVFRSSVYQLADQMIHDIQVGIKGSNTKAGVIGEIATSKGKWTEAEGKVFRAAVIAQKETGCPISTHTSLGTLGKEQVRFFKDQKADLSHIVIGHVDLTGSSDYVLDLLKSGINVEIDTIGKSNYMPDKIRVEIIKAAQDAGFIDNVVMSMDITRKTHLKINGGNGYSYLIDKFFPELLDGGVTQESINKMMIDNPQRIFGDFNA</sequence>
<dbReference type="SUPFAM" id="SSF51556">
    <property type="entry name" value="Metallo-dependent hydrolases"/>
    <property type="match status" value="1"/>
</dbReference>
<dbReference type="EMBL" id="JBHTOK010000078">
    <property type="protein sequence ID" value="MFD1442011.1"/>
    <property type="molecule type" value="Genomic_DNA"/>
</dbReference>
<name>A0ABW4CZE1_9LACO</name>
<dbReference type="PIRSF" id="PIRSF016839">
    <property type="entry name" value="PhP"/>
    <property type="match status" value="1"/>
</dbReference>
<keyword evidence="5" id="KW-1185">Reference proteome</keyword>
<evidence type="ECO:0000256" key="3">
    <source>
        <dbReference type="PROSITE-ProRule" id="PRU00679"/>
    </source>
</evidence>
<dbReference type="InterPro" id="IPR032466">
    <property type="entry name" value="Metal_Hydrolase"/>
</dbReference>
<dbReference type="PANTHER" id="PTHR10819:SF3">
    <property type="entry name" value="PHOSPHOTRIESTERASE-RELATED PROTEIN"/>
    <property type="match status" value="1"/>
</dbReference>
<evidence type="ECO:0000313" key="4">
    <source>
        <dbReference type="EMBL" id="MFD1442011.1"/>
    </source>
</evidence>
<comment type="similarity">
    <text evidence="3">Belongs to the metallo-dependent hydrolases superfamily. Phosphotriesterase family.</text>
</comment>
<keyword evidence="2" id="KW-0378">Hydrolase</keyword>
<keyword evidence="1" id="KW-0479">Metal-binding</keyword>
<comment type="caution">
    <text evidence="4">The sequence shown here is derived from an EMBL/GenBank/DDBJ whole genome shotgun (WGS) entry which is preliminary data.</text>
</comment>
<dbReference type="PROSITE" id="PS51347">
    <property type="entry name" value="PHOSPHOTRIESTERASE_2"/>
    <property type="match status" value="1"/>
</dbReference>
<evidence type="ECO:0000313" key="5">
    <source>
        <dbReference type="Proteomes" id="UP001597212"/>
    </source>
</evidence>
<reference evidence="5" key="1">
    <citation type="journal article" date="2019" name="Int. J. Syst. Evol. Microbiol.">
        <title>The Global Catalogue of Microorganisms (GCM) 10K type strain sequencing project: providing services to taxonomists for standard genome sequencing and annotation.</title>
        <authorList>
            <consortium name="The Broad Institute Genomics Platform"/>
            <consortium name="The Broad Institute Genome Sequencing Center for Infectious Disease"/>
            <person name="Wu L."/>
            <person name="Ma J."/>
        </authorList>
    </citation>
    <scope>NUCLEOTIDE SEQUENCE [LARGE SCALE GENOMIC DNA]</scope>
    <source>
        <strain evidence="5">CCM 8912</strain>
    </source>
</reference>
<comment type="caution">
    <text evidence="3">Lacks conserved residue(s) required for the propagation of feature annotation.</text>
</comment>
<dbReference type="PANTHER" id="PTHR10819">
    <property type="entry name" value="PHOSPHOTRIESTERASE-RELATED"/>
    <property type="match status" value="1"/>
</dbReference>
<dbReference type="Proteomes" id="UP001597212">
    <property type="component" value="Unassembled WGS sequence"/>
</dbReference>
<evidence type="ECO:0000256" key="2">
    <source>
        <dbReference type="ARBA" id="ARBA00022801"/>
    </source>
</evidence>
<accession>A0ABW4CZE1</accession>
<gene>
    <name evidence="4" type="ORF">ACFQ5K_11545</name>
</gene>
<dbReference type="RefSeq" id="WP_125755158.1">
    <property type="nucleotide sequence ID" value="NZ_JBHTOK010000078.1"/>
</dbReference>
<dbReference type="Gene3D" id="3.20.20.140">
    <property type="entry name" value="Metal-dependent hydrolases"/>
    <property type="match status" value="1"/>
</dbReference>